<organism evidence="5 6">
    <name type="scientific">Albidovulum litorale</name>
    <dbReference type="NCBI Taxonomy" id="2984134"/>
    <lineage>
        <taxon>Bacteria</taxon>
        <taxon>Pseudomonadati</taxon>
        <taxon>Pseudomonadota</taxon>
        <taxon>Alphaproteobacteria</taxon>
        <taxon>Rhodobacterales</taxon>
        <taxon>Paracoccaceae</taxon>
        <taxon>Albidovulum</taxon>
    </lineage>
</organism>
<keyword evidence="2 5" id="KW-0238">DNA-binding</keyword>
<keyword evidence="1" id="KW-0805">Transcription regulation</keyword>
<dbReference type="PROSITE" id="PS50932">
    <property type="entry name" value="HTH_LACI_2"/>
    <property type="match status" value="1"/>
</dbReference>
<evidence type="ECO:0000259" key="4">
    <source>
        <dbReference type="PROSITE" id="PS50932"/>
    </source>
</evidence>
<dbReference type="GO" id="GO:0003677">
    <property type="term" value="F:DNA binding"/>
    <property type="evidence" value="ECO:0007669"/>
    <property type="project" value="UniProtKB-KW"/>
</dbReference>
<dbReference type="InterPro" id="IPR010982">
    <property type="entry name" value="Lambda_DNA-bd_dom_sf"/>
</dbReference>
<evidence type="ECO:0000256" key="3">
    <source>
        <dbReference type="ARBA" id="ARBA00023163"/>
    </source>
</evidence>
<dbReference type="RefSeq" id="WP_263741529.1">
    <property type="nucleotide sequence ID" value="NZ_JAOWKZ010000005.1"/>
</dbReference>
<keyword evidence="6" id="KW-1185">Reference proteome</keyword>
<evidence type="ECO:0000313" key="6">
    <source>
        <dbReference type="Proteomes" id="UP001652564"/>
    </source>
</evidence>
<dbReference type="InterPro" id="IPR028082">
    <property type="entry name" value="Peripla_BP_I"/>
</dbReference>
<comment type="caution">
    <text evidence="5">The sequence shown here is derived from an EMBL/GenBank/DDBJ whole genome shotgun (WGS) entry which is preliminary data.</text>
</comment>
<dbReference type="SUPFAM" id="SSF53822">
    <property type="entry name" value="Periplasmic binding protein-like I"/>
    <property type="match status" value="1"/>
</dbReference>
<accession>A0ABT2ZSX2</accession>
<gene>
    <name evidence="5" type="ORF">OEZ71_18300</name>
</gene>
<evidence type="ECO:0000256" key="1">
    <source>
        <dbReference type="ARBA" id="ARBA00023015"/>
    </source>
</evidence>
<reference evidence="5 6" key="1">
    <citation type="submission" date="2022-10" db="EMBL/GenBank/DDBJ databases">
        <title>Defluviimonas sp. nov., isolated from ocean surface sediments.</title>
        <authorList>
            <person name="He W."/>
            <person name="Wang L."/>
            <person name="Zhang D.-F."/>
        </authorList>
    </citation>
    <scope>NUCLEOTIDE SEQUENCE [LARGE SCALE GENOMIC DNA]</scope>
    <source>
        <strain evidence="5 6">WL0050</strain>
    </source>
</reference>
<dbReference type="InterPro" id="IPR046335">
    <property type="entry name" value="LacI/GalR-like_sensor"/>
</dbReference>
<keyword evidence="3" id="KW-0804">Transcription</keyword>
<evidence type="ECO:0000256" key="2">
    <source>
        <dbReference type="ARBA" id="ARBA00023125"/>
    </source>
</evidence>
<feature type="domain" description="HTH lacI-type" evidence="4">
    <location>
        <begin position="3"/>
        <end position="57"/>
    </location>
</feature>
<sequence length="335" mass="35240">MPVTLKDVAERAGVSPSAVSRTFTEGASVSARTRAKVERAAEELGYMPSALASALSTGRTKLIGLVSNNFHNPVFLEVFDRFTRGLQERGLRPLLVNLSDETDPANSVRMLRQYSADGVIVASSTLPPSFARAFADAGLPVVHAFGRAAPTPEVHVVGIDNTECGRMAARALATRGYRRVAFLGGPASATSTQDRGAGFASEIADHPGIMATESHAAAYSFEAGRAEMQRLLAAGSPAEAYFCGDDVLSIGALSALKDAGLSVPEDVGLIGFNDMEMAGWQNINLTTIRQPIPEIISAAIDLVVTTADDPGLGPRARLFPCQTVERGTLRNPAAS</sequence>
<dbReference type="Proteomes" id="UP001652564">
    <property type="component" value="Unassembled WGS sequence"/>
</dbReference>
<dbReference type="Pfam" id="PF00356">
    <property type="entry name" value="LacI"/>
    <property type="match status" value="1"/>
</dbReference>
<dbReference type="Gene3D" id="3.40.50.2300">
    <property type="match status" value="2"/>
</dbReference>
<dbReference type="CDD" id="cd01392">
    <property type="entry name" value="HTH_LacI"/>
    <property type="match status" value="1"/>
</dbReference>
<dbReference type="Pfam" id="PF13377">
    <property type="entry name" value="Peripla_BP_3"/>
    <property type="match status" value="1"/>
</dbReference>
<dbReference type="Gene3D" id="1.10.260.40">
    <property type="entry name" value="lambda repressor-like DNA-binding domains"/>
    <property type="match status" value="1"/>
</dbReference>
<name>A0ABT2ZSX2_9RHOB</name>
<dbReference type="SUPFAM" id="SSF47413">
    <property type="entry name" value="lambda repressor-like DNA-binding domains"/>
    <property type="match status" value="1"/>
</dbReference>
<dbReference type="PANTHER" id="PTHR30146:SF109">
    <property type="entry name" value="HTH-TYPE TRANSCRIPTIONAL REGULATOR GALS"/>
    <property type="match status" value="1"/>
</dbReference>
<dbReference type="PANTHER" id="PTHR30146">
    <property type="entry name" value="LACI-RELATED TRANSCRIPTIONAL REPRESSOR"/>
    <property type="match status" value="1"/>
</dbReference>
<evidence type="ECO:0000313" key="5">
    <source>
        <dbReference type="EMBL" id="MCV2874251.1"/>
    </source>
</evidence>
<dbReference type="SMART" id="SM00354">
    <property type="entry name" value="HTH_LACI"/>
    <property type="match status" value="1"/>
</dbReference>
<protein>
    <submittedName>
        <fullName evidence="5">LacI family DNA-binding transcriptional regulator</fullName>
    </submittedName>
</protein>
<proteinExistence type="predicted"/>
<dbReference type="EMBL" id="JAOWKZ010000005">
    <property type="protein sequence ID" value="MCV2874251.1"/>
    <property type="molecule type" value="Genomic_DNA"/>
</dbReference>
<dbReference type="CDD" id="cd06278">
    <property type="entry name" value="PBP1_LacI-like"/>
    <property type="match status" value="1"/>
</dbReference>
<dbReference type="InterPro" id="IPR000843">
    <property type="entry name" value="HTH_LacI"/>
</dbReference>